<comment type="cofactor">
    <cofactor evidence="11">
        <name>Fe cation</name>
        <dbReference type="ChEBI" id="CHEBI:24875"/>
    </cofactor>
    <text evidence="11">Binds 2 iron ions per subunit.</text>
</comment>
<keyword evidence="13" id="KW-1185">Reference proteome</keyword>
<gene>
    <name evidence="12" type="ORF">DFR69_1195</name>
</gene>
<accession>A0A317N2C9</accession>
<evidence type="ECO:0000256" key="11">
    <source>
        <dbReference type="PIRSR" id="PIRSR000346-1"/>
    </source>
</evidence>
<dbReference type="CDD" id="cd01050">
    <property type="entry name" value="Acyl_ACP_Desat"/>
    <property type="match status" value="1"/>
</dbReference>
<dbReference type="GO" id="GO:0005829">
    <property type="term" value="C:cytosol"/>
    <property type="evidence" value="ECO:0007669"/>
    <property type="project" value="TreeGrafter"/>
</dbReference>
<protein>
    <submittedName>
        <fullName evidence="12">Fatty acid desaturase</fullName>
    </submittedName>
</protein>
<keyword evidence="4" id="KW-0444">Lipid biosynthesis</keyword>
<evidence type="ECO:0000256" key="9">
    <source>
        <dbReference type="ARBA" id="ARBA00023098"/>
    </source>
</evidence>
<dbReference type="GO" id="GO:0046872">
    <property type="term" value="F:metal ion binding"/>
    <property type="evidence" value="ECO:0007669"/>
    <property type="project" value="UniProtKB-KW"/>
</dbReference>
<sequence length="350" mass="39516">MYRVYCRRRRATLPDRKGTSVARNLTQLELLIELEPIAASNVDRHLSMAKDWHPHDYVPWDQGRNFAAMGGIDWDTGQSALSEVARAAMITNLLTEDNLPSYHREIAENFSQDGAWGTWVGRWTAEENRHGIVMRDYLVVTRGVDPVALENARMIHMTNGYSAMAVVDEKARGADIRPDSGAGLLYSVAYVTFQELATRVSHRNTGRVCDDPIADRMLARIAADENLHMIFYRNLCAAALDLAPDQSMAAINTIVQGFQMPGAGMPGWRRNGVLMAKHGIYDLRQHLEEVLLPVLRKWNIFERNDFGAIGEQAREDLAGFLERLRADVVRFEEQRDRSLARAARRAGQLV</sequence>
<keyword evidence="6" id="KW-0276">Fatty acid metabolism</keyword>
<evidence type="ECO:0000256" key="3">
    <source>
        <dbReference type="ARBA" id="ARBA00011738"/>
    </source>
</evidence>
<dbReference type="InterPro" id="IPR012348">
    <property type="entry name" value="RNR-like"/>
</dbReference>
<dbReference type="Pfam" id="PF03405">
    <property type="entry name" value="FA_desaturase_2"/>
    <property type="match status" value="1"/>
</dbReference>
<reference evidence="12 13" key="1">
    <citation type="submission" date="2018-05" db="EMBL/GenBank/DDBJ databases">
        <title>Genomic Encyclopedia of Type Strains, Phase IV (KMG-IV): sequencing the most valuable type-strain genomes for metagenomic binning, comparative biology and taxonomic classification.</title>
        <authorList>
            <person name="Goeker M."/>
        </authorList>
    </citation>
    <scope>NUCLEOTIDE SEQUENCE [LARGE SCALE GENOMIC DNA]</scope>
    <source>
        <strain evidence="12 13">DSM 44717</strain>
    </source>
</reference>
<keyword evidence="8 11" id="KW-0408">Iron</keyword>
<comment type="cofactor">
    <cofactor evidence="1">
        <name>Fe(2+)</name>
        <dbReference type="ChEBI" id="CHEBI:29033"/>
    </cofactor>
</comment>
<feature type="binding site" evidence="11">
    <location>
        <position position="127"/>
    </location>
    <ligand>
        <name>Fe cation</name>
        <dbReference type="ChEBI" id="CHEBI:24875"/>
        <label>2</label>
    </ligand>
</feature>
<feature type="binding site" evidence="11">
    <location>
        <position position="195"/>
    </location>
    <ligand>
        <name>Fe cation</name>
        <dbReference type="ChEBI" id="CHEBI:24875"/>
        <label>2</label>
    </ligand>
</feature>
<comment type="caution">
    <text evidence="12">The sequence shown here is derived from an EMBL/GenBank/DDBJ whole genome shotgun (WGS) entry which is preliminary data.</text>
</comment>
<dbReference type="PANTHER" id="PTHR31155:SF9">
    <property type="entry name" value="STEAROYL-[ACYL-CARRIER-PROTEIN] 9-DESATURASE 7, CHLOROPLASTIC"/>
    <property type="match status" value="1"/>
</dbReference>
<feature type="binding site" evidence="11">
    <location>
        <position position="96"/>
    </location>
    <ligand>
        <name>Fe cation</name>
        <dbReference type="ChEBI" id="CHEBI:24875"/>
        <label>1</label>
    </ligand>
</feature>
<comment type="similarity">
    <text evidence="2">Belongs to the fatty acid desaturase type 2 family.</text>
</comment>
<dbReference type="EMBL" id="QGTL01000019">
    <property type="protein sequence ID" value="PWV67693.1"/>
    <property type="molecule type" value="Genomic_DNA"/>
</dbReference>
<dbReference type="PANTHER" id="PTHR31155">
    <property type="entry name" value="ACYL- ACYL-CARRIER-PROTEIN DESATURASE-RELATED"/>
    <property type="match status" value="1"/>
</dbReference>
<feature type="binding site" evidence="11">
    <location>
        <position position="130"/>
    </location>
    <ligand>
        <name>Fe cation</name>
        <dbReference type="ChEBI" id="CHEBI:24875"/>
        <label>1</label>
    </ligand>
</feature>
<keyword evidence="10" id="KW-0275">Fatty acid biosynthesis</keyword>
<dbReference type="InterPro" id="IPR005067">
    <property type="entry name" value="Fatty_acid_desaturase-2"/>
</dbReference>
<evidence type="ECO:0000256" key="7">
    <source>
        <dbReference type="ARBA" id="ARBA00023002"/>
    </source>
</evidence>
<dbReference type="InterPro" id="IPR009078">
    <property type="entry name" value="Ferritin-like_SF"/>
</dbReference>
<dbReference type="GO" id="GO:0006633">
    <property type="term" value="P:fatty acid biosynthetic process"/>
    <property type="evidence" value="ECO:0007669"/>
    <property type="project" value="UniProtKB-KW"/>
</dbReference>
<keyword evidence="7" id="KW-0560">Oxidoreductase</keyword>
<dbReference type="AlphaFoldDB" id="A0A317N2C9"/>
<feature type="binding site" evidence="11">
    <location>
        <position position="225"/>
    </location>
    <ligand>
        <name>Fe cation</name>
        <dbReference type="ChEBI" id="CHEBI:24875"/>
        <label>1</label>
    </ligand>
</feature>
<dbReference type="Proteomes" id="UP000246410">
    <property type="component" value="Unassembled WGS sequence"/>
</dbReference>
<feature type="binding site" evidence="11">
    <location>
        <position position="225"/>
    </location>
    <ligand>
        <name>Fe cation</name>
        <dbReference type="ChEBI" id="CHEBI:24875"/>
        <label>2</label>
    </ligand>
</feature>
<feature type="binding site" evidence="11">
    <location>
        <position position="228"/>
    </location>
    <ligand>
        <name>Fe cation</name>
        <dbReference type="ChEBI" id="CHEBI:24875"/>
        <label>2</label>
    </ligand>
</feature>
<organism evidence="12 13">
    <name type="scientific">Nocardia neocaledoniensis</name>
    <dbReference type="NCBI Taxonomy" id="236511"/>
    <lineage>
        <taxon>Bacteria</taxon>
        <taxon>Bacillati</taxon>
        <taxon>Actinomycetota</taxon>
        <taxon>Actinomycetes</taxon>
        <taxon>Mycobacteriales</taxon>
        <taxon>Nocardiaceae</taxon>
        <taxon>Nocardia</taxon>
    </lineage>
</organism>
<evidence type="ECO:0000256" key="1">
    <source>
        <dbReference type="ARBA" id="ARBA00001954"/>
    </source>
</evidence>
<evidence type="ECO:0000313" key="13">
    <source>
        <dbReference type="Proteomes" id="UP000246410"/>
    </source>
</evidence>
<keyword evidence="5 11" id="KW-0479">Metal-binding</keyword>
<evidence type="ECO:0000256" key="4">
    <source>
        <dbReference type="ARBA" id="ARBA00022516"/>
    </source>
</evidence>
<keyword evidence="9" id="KW-0443">Lipid metabolism</keyword>
<feature type="binding site" evidence="11">
    <location>
        <position position="127"/>
    </location>
    <ligand>
        <name>Fe cation</name>
        <dbReference type="ChEBI" id="CHEBI:24875"/>
        <label>1</label>
    </ligand>
</feature>
<evidence type="ECO:0000256" key="8">
    <source>
        <dbReference type="ARBA" id="ARBA00023004"/>
    </source>
</evidence>
<dbReference type="SUPFAM" id="SSF47240">
    <property type="entry name" value="Ferritin-like"/>
    <property type="match status" value="1"/>
</dbReference>
<dbReference type="Gene3D" id="1.10.620.20">
    <property type="entry name" value="Ribonucleotide Reductase, subunit A"/>
    <property type="match status" value="1"/>
</dbReference>
<evidence type="ECO:0000256" key="10">
    <source>
        <dbReference type="ARBA" id="ARBA00023160"/>
    </source>
</evidence>
<dbReference type="GO" id="GO:0045300">
    <property type="term" value="F:stearoyl-[ACP] desaturase activity"/>
    <property type="evidence" value="ECO:0007669"/>
    <property type="project" value="InterPro"/>
</dbReference>
<proteinExistence type="inferred from homology"/>
<name>A0A317N2C9_9NOCA</name>
<evidence type="ECO:0000313" key="12">
    <source>
        <dbReference type="EMBL" id="PWV67693.1"/>
    </source>
</evidence>
<evidence type="ECO:0000256" key="6">
    <source>
        <dbReference type="ARBA" id="ARBA00022832"/>
    </source>
</evidence>
<evidence type="ECO:0000256" key="2">
    <source>
        <dbReference type="ARBA" id="ARBA00008749"/>
    </source>
</evidence>
<evidence type="ECO:0000256" key="5">
    <source>
        <dbReference type="ARBA" id="ARBA00022723"/>
    </source>
</evidence>
<comment type="subunit">
    <text evidence="3">Homodimer.</text>
</comment>
<dbReference type="PIRSF" id="PIRSF000346">
    <property type="entry name" value="Dlt9_acylACP_des"/>
    <property type="match status" value="1"/>
</dbReference>